<dbReference type="EMBL" id="QZWZ01000026">
    <property type="protein sequence ID" value="RJT32603.1"/>
    <property type="molecule type" value="Genomic_DNA"/>
</dbReference>
<comment type="caution">
    <text evidence="1">The sequence shown here is derived from an EMBL/GenBank/DDBJ whole genome shotgun (WGS) entry which is preliminary data.</text>
</comment>
<reference evidence="1 2" key="1">
    <citation type="submission" date="2018-09" db="EMBL/GenBank/DDBJ databases">
        <title>Mesorhizobium carmichaelinearum sp. nov. isolated from Carmichaelinea spp. root nodules in New Zealand.</title>
        <authorList>
            <person name="De Meyer S.E."/>
        </authorList>
    </citation>
    <scope>NUCLEOTIDE SEQUENCE [LARGE SCALE GENOMIC DNA]</scope>
    <source>
        <strain evidence="1 2">ICMP19557</strain>
    </source>
</reference>
<evidence type="ECO:0000313" key="2">
    <source>
        <dbReference type="Proteomes" id="UP000272706"/>
    </source>
</evidence>
<accession>A0A3A5KAI2</accession>
<sequence>MEEGMTHISHTEVSSMHWNRTMQLTMLNRSSNKVENVNIDLPAGAMDQIKAAIRQELKKMKVKTGGDVWVESMSGFITRDPEEEKTISDIMDKMVDTATAKSFEVKPRK</sequence>
<dbReference type="Proteomes" id="UP000272706">
    <property type="component" value="Unassembled WGS sequence"/>
</dbReference>
<organism evidence="1 2">
    <name type="scientific">Mesorhizobium waimense</name>
    <dbReference type="NCBI Taxonomy" id="1300307"/>
    <lineage>
        <taxon>Bacteria</taxon>
        <taxon>Pseudomonadati</taxon>
        <taxon>Pseudomonadota</taxon>
        <taxon>Alphaproteobacteria</taxon>
        <taxon>Hyphomicrobiales</taxon>
        <taxon>Phyllobacteriaceae</taxon>
        <taxon>Mesorhizobium</taxon>
    </lineage>
</organism>
<keyword evidence="2" id="KW-1185">Reference proteome</keyword>
<dbReference type="AlphaFoldDB" id="A0A3A5KAI2"/>
<evidence type="ECO:0000313" key="1">
    <source>
        <dbReference type="EMBL" id="RJT32603.1"/>
    </source>
</evidence>
<protein>
    <submittedName>
        <fullName evidence="1">Uncharacterized protein</fullName>
    </submittedName>
</protein>
<gene>
    <name evidence="1" type="ORF">D3227_26660</name>
</gene>
<name>A0A3A5KAI2_9HYPH</name>
<proteinExistence type="predicted"/>